<reference evidence="2 3" key="1">
    <citation type="journal article" date="2016" name="Nat. Commun.">
        <title>Genomes of cryptic chimpanzee Plasmodium species reveal key evolutionary events leading to human malaria.</title>
        <authorList>
            <person name="Sundararaman S.A."/>
            <person name="Plenderleith L.J."/>
            <person name="Liu W."/>
            <person name="Loy D.E."/>
            <person name="Learn G.H."/>
            <person name="Li Y."/>
            <person name="Shaw K.S."/>
            <person name="Ayouba A."/>
            <person name="Peeters M."/>
            <person name="Speede S."/>
            <person name="Shaw G.M."/>
            <person name="Bushman F.D."/>
            <person name="Brisson D."/>
            <person name="Rayner J.C."/>
            <person name="Sharp P.M."/>
            <person name="Hahn B.H."/>
        </authorList>
    </citation>
    <scope>NUCLEOTIDE SEQUENCE [LARGE SCALE GENOMIC DNA]</scope>
    <source>
        <strain evidence="2 3">SY75</strain>
    </source>
</reference>
<protein>
    <submittedName>
        <fullName evidence="2">Putative EMP1-like protein</fullName>
    </submittedName>
</protein>
<dbReference type="GeneID" id="29774151"/>
<proteinExistence type="predicted"/>
<evidence type="ECO:0000313" key="2">
    <source>
        <dbReference type="EMBL" id="KYN92954.1"/>
    </source>
</evidence>
<evidence type="ECO:0000313" key="3">
    <source>
        <dbReference type="Proteomes" id="UP000076004"/>
    </source>
</evidence>
<dbReference type="RefSeq" id="XP_018638680.1">
    <property type="nucleotide sequence ID" value="XM_018783538.1"/>
</dbReference>
<accession>A0A151L237</accession>
<feature type="non-terminal residue" evidence="2">
    <location>
        <position position="1"/>
    </location>
</feature>
<dbReference type="VEuPathDB" id="PlasmoDB:PGABG01_0301500"/>
<dbReference type="Proteomes" id="UP000076004">
    <property type="component" value="Unassembled WGS sequence"/>
</dbReference>
<feature type="non-terminal residue" evidence="2">
    <location>
        <position position="136"/>
    </location>
</feature>
<organism evidence="2 3">
    <name type="scientific">Plasmodium gaboni</name>
    <dbReference type="NCBI Taxonomy" id="647221"/>
    <lineage>
        <taxon>Eukaryota</taxon>
        <taxon>Sar</taxon>
        <taxon>Alveolata</taxon>
        <taxon>Apicomplexa</taxon>
        <taxon>Aconoidasida</taxon>
        <taxon>Haemosporida</taxon>
        <taxon>Plasmodiidae</taxon>
        <taxon>Plasmodium</taxon>
        <taxon>Plasmodium (Laverania)</taxon>
    </lineage>
</organism>
<name>A0A151L237_9APIC</name>
<dbReference type="EMBL" id="LVLB01000420">
    <property type="protein sequence ID" value="KYN92954.1"/>
    <property type="molecule type" value="Genomic_DNA"/>
</dbReference>
<dbReference type="InterPro" id="IPR042202">
    <property type="entry name" value="Duffy-ag-bd_sf"/>
</dbReference>
<dbReference type="AlphaFoldDB" id="A0A151L237"/>
<sequence>SVAPTSTNSIMDIANKVLDGATTQWQSRGGDSLVGKLENAKFKNSSPSNLDDNKICDLDKKTHTNDYRTYKQGADGKNPREHNGPCTGKGKKGIGDGKKWEAKPSEVKSDDHKGVLFPPRRLDMCTSNLENLDTTG</sequence>
<dbReference type="VEuPathDB" id="PlasmoDB:PGSY75_0042200"/>
<dbReference type="SUPFAM" id="SSF140924">
    <property type="entry name" value="Duffy binding domain-like"/>
    <property type="match status" value="1"/>
</dbReference>
<feature type="compositionally biased region" description="Basic and acidic residues" evidence="1">
    <location>
        <begin position="93"/>
        <end position="114"/>
    </location>
</feature>
<evidence type="ECO:0000256" key="1">
    <source>
        <dbReference type="SAM" id="MobiDB-lite"/>
    </source>
</evidence>
<comment type="caution">
    <text evidence="2">The sequence shown here is derived from an EMBL/GenBank/DDBJ whole genome shotgun (WGS) entry which is preliminary data.</text>
</comment>
<feature type="region of interest" description="Disordered" evidence="1">
    <location>
        <begin position="68"/>
        <end position="119"/>
    </location>
</feature>
<dbReference type="KEGG" id="pgab:PGSY75_0042200"/>
<dbReference type="Gene3D" id="1.20.1310.20">
    <property type="entry name" value="Duffy-antigen binding domain"/>
    <property type="match status" value="1"/>
</dbReference>
<gene>
    <name evidence="2" type="ORF">PGSY75_0042200</name>
</gene>